<dbReference type="EMBL" id="JAPDRQ010000099">
    <property type="protein sequence ID" value="KAJ9655327.1"/>
    <property type="molecule type" value="Genomic_DNA"/>
</dbReference>
<organism evidence="1 2">
    <name type="scientific">Neophaeococcomyces mojaviensis</name>
    <dbReference type="NCBI Taxonomy" id="3383035"/>
    <lineage>
        <taxon>Eukaryota</taxon>
        <taxon>Fungi</taxon>
        <taxon>Dikarya</taxon>
        <taxon>Ascomycota</taxon>
        <taxon>Pezizomycotina</taxon>
        <taxon>Eurotiomycetes</taxon>
        <taxon>Chaetothyriomycetidae</taxon>
        <taxon>Chaetothyriales</taxon>
        <taxon>Chaetothyriales incertae sedis</taxon>
        <taxon>Neophaeococcomyces</taxon>
    </lineage>
</organism>
<accession>A0ACC3A4N8</accession>
<evidence type="ECO:0000313" key="2">
    <source>
        <dbReference type="Proteomes" id="UP001172386"/>
    </source>
</evidence>
<name>A0ACC3A4N8_9EURO</name>
<comment type="caution">
    <text evidence="1">The sequence shown here is derived from an EMBL/GenBank/DDBJ whole genome shotgun (WGS) entry which is preliminary data.</text>
</comment>
<sequence>MSLSEKDAQLILSLRRIRHDLHAELASWYNPRTTTYASDWQDISSQHVNNARLILMRLETRRAITEPGPLQLCESRARALSSTYTYYADWAARIRNTATLLRGLAMQLIDGVCSGYEYKWEGVRQSLMRFQVGRPGGREPARSEAFVRELYCELVGFEEVFMALTGRWLVICDSSRGGK</sequence>
<evidence type="ECO:0000313" key="1">
    <source>
        <dbReference type="EMBL" id="KAJ9655327.1"/>
    </source>
</evidence>
<gene>
    <name evidence="1" type="ORF">H2198_005782</name>
</gene>
<reference evidence="1" key="1">
    <citation type="submission" date="2022-10" db="EMBL/GenBank/DDBJ databases">
        <title>Culturing micro-colonial fungi from biological soil crusts in the Mojave desert and describing Neophaeococcomyces mojavensis, and introducing the new genera and species Taxawa tesnikishii.</title>
        <authorList>
            <person name="Kurbessoian T."/>
            <person name="Stajich J.E."/>
        </authorList>
    </citation>
    <scope>NUCLEOTIDE SEQUENCE</scope>
    <source>
        <strain evidence="1">JES_112</strain>
    </source>
</reference>
<proteinExistence type="predicted"/>
<protein>
    <submittedName>
        <fullName evidence="1">Uncharacterized protein</fullName>
    </submittedName>
</protein>
<dbReference type="Proteomes" id="UP001172386">
    <property type="component" value="Unassembled WGS sequence"/>
</dbReference>
<keyword evidence="2" id="KW-1185">Reference proteome</keyword>